<dbReference type="RefSeq" id="WP_048596004.1">
    <property type="nucleotide sequence ID" value="NZ_CVLB01000003.1"/>
</dbReference>
<protein>
    <submittedName>
        <fullName evidence="1">Uncharacterized protein</fullName>
    </submittedName>
</protein>
<dbReference type="Proteomes" id="UP000043763">
    <property type="component" value="Unassembled WGS sequence"/>
</dbReference>
<dbReference type="EMBL" id="CVLB01000003">
    <property type="protein sequence ID" value="CRF35390.1"/>
    <property type="molecule type" value="Genomic_DNA"/>
</dbReference>
<sequence>MIQLERYFRIYGEATKALRECRYENASYLFNLLLSFFEEDKESIKDYEHLIEVLKKNIEACDILNNNNI</sequence>
<keyword evidence="2" id="KW-1185">Reference proteome</keyword>
<evidence type="ECO:0000313" key="2">
    <source>
        <dbReference type="Proteomes" id="UP000043763"/>
    </source>
</evidence>
<accession>A0A0G4KAF7</accession>
<proteinExistence type="predicted"/>
<evidence type="ECO:0000313" key="1">
    <source>
        <dbReference type="EMBL" id="CRF35390.1"/>
    </source>
</evidence>
<organism evidence="1 2">
    <name type="scientific">Brachyspira suanatina</name>
    <dbReference type="NCBI Taxonomy" id="381802"/>
    <lineage>
        <taxon>Bacteria</taxon>
        <taxon>Pseudomonadati</taxon>
        <taxon>Spirochaetota</taxon>
        <taxon>Spirochaetia</taxon>
        <taxon>Brachyspirales</taxon>
        <taxon>Brachyspiraceae</taxon>
        <taxon>Brachyspira</taxon>
    </lineage>
</organism>
<name>A0A0G4KAF7_9SPIR</name>
<reference evidence="2" key="1">
    <citation type="submission" date="2015-04" db="EMBL/GenBank/DDBJ databases">
        <authorList>
            <person name="Mushtaq Mamoona"/>
        </authorList>
    </citation>
    <scope>NUCLEOTIDE SEQUENCE [LARGE SCALE GENOMIC DNA]</scope>
    <source>
        <strain evidence="2">AN4859/03</strain>
    </source>
</reference>
<dbReference type="OrthoDB" id="9847058at2"/>
<dbReference type="AlphaFoldDB" id="A0A0G4KAF7"/>
<gene>
    <name evidence="1" type="ORF">BRSU_2624</name>
</gene>